<dbReference type="InterPro" id="IPR005538">
    <property type="entry name" value="LrgA/CidA"/>
</dbReference>
<keyword evidence="4 6" id="KW-1133">Transmembrane helix</keyword>
<evidence type="ECO:0000256" key="2">
    <source>
        <dbReference type="ARBA" id="ARBA00022475"/>
    </source>
</evidence>
<evidence type="ECO:0000313" key="7">
    <source>
        <dbReference type="EMBL" id="WOX04097.1"/>
    </source>
</evidence>
<evidence type="ECO:0000256" key="5">
    <source>
        <dbReference type="ARBA" id="ARBA00023136"/>
    </source>
</evidence>
<keyword evidence="3 6" id="KW-0812">Transmembrane</keyword>
<keyword evidence="5 6" id="KW-0472">Membrane</keyword>
<keyword evidence="8" id="KW-1185">Reference proteome</keyword>
<dbReference type="KEGG" id="mpaf:R5R33_10115"/>
<dbReference type="Proteomes" id="UP001302477">
    <property type="component" value="Chromosome"/>
</dbReference>
<dbReference type="PANTHER" id="PTHR33931:SF2">
    <property type="entry name" value="HOLIN-LIKE PROTEIN CIDA"/>
    <property type="match status" value="1"/>
</dbReference>
<gene>
    <name evidence="7" type="ORF">R5R33_10115</name>
</gene>
<keyword evidence="2" id="KW-1003">Cell membrane</keyword>
<dbReference type="PANTHER" id="PTHR33931">
    <property type="entry name" value="HOLIN-LIKE PROTEIN CIDA-RELATED"/>
    <property type="match status" value="1"/>
</dbReference>
<comment type="subcellular location">
    <subcellularLocation>
        <location evidence="1">Cell membrane</location>
        <topology evidence="1">Multi-pass membrane protein</topology>
    </subcellularLocation>
</comment>
<accession>A0AAU0MVD8</accession>
<feature type="transmembrane region" description="Helical" evidence="6">
    <location>
        <begin position="67"/>
        <end position="84"/>
    </location>
</feature>
<dbReference type="RefSeq" id="WP_318952576.1">
    <property type="nucleotide sequence ID" value="NZ_CP137555.1"/>
</dbReference>
<feature type="transmembrane region" description="Helical" evidence="6">
    <location>
        <begin position="96"/>
        <end position="119"/>
    </location>
</feature>
<dbReference type="Pfam" id="PF03788">
    <property type="entry name" value="LrgA"/>
    <property type="match status" value="1"/>
</dbReference>
<proteinExistence type="predicted"/>
<dbReference type="AlphaFoldDB" id="A0AAU0MVD8"/>
<dbReference type="EMBL" id="CP137555">
    <property type="protein sequence ID" value="WOX04097.1"/>
    <property type="molecule type" value="Genomic_DNA"/>
</dbReference>
<protein>
    <submittedName>
        <fullName evidence="7">CidA/LrgA family protein</fullName>
    </submittedName>
</protein>
<reference evidence="7 8" key="1">
    <citation type="submission" date="2023-10" db="EMBL/GenBank/DDBJ databases">
        <title>Description of Microbulbifer bruguierae sp. nov., isolated from the sediments of mangrove plant Bruguiera sexangula and comparative genomic analyses of the genus Microbulbifer.</title>
        <authorList>
            <person name="Long M."/>
        </authorList>
    </citation>
    <scope>NUCLEOTIDE SEQUENCE [LARGE SCALE GENOMIC DNA]</scope>
    <source>
        <strain evidence="7 8">SPO729</strain>
    </source>
</reference>
<feature type="transmembrane region" description="Helical" evidence="6">
    <location>
        <begin position="38"/>
        <end position="55"/>
    </location>
</feature>
<evidence type="ECO:0000256" key="3">
    <source>
        <dbReference type="ARBA" id="ARBA00022692"/>
    </source>
</evidence>
<name>A0AAU0MVD8_9GAMM</name>
<sequence length="132" mass="14124">MARIKNVSRWLLGAVLLLAFDLAGRGLTATFALPIPGSVLGMLLLLLALMLLGRVPSGLAIVSEQILRLLVLIFLPASVGIYFVRDLTSGDWLALVAAMVIGTLISFALTAMMLQRLLIGSGKRRRGEHSEG</sequence>
<evidence type="ECO:0000256" key="4">
    <source>
        <dbReference type="ARBA" id="ARBA00022989"/>
    </source>
</evidence>
<dbReference type="GO" id="GO:0005886">
    <property type="term" value="C:plasma membrane"/>
    <property type="evidence" value="ECO:0007669"/>
    <property type="project" value="UniProtKB-SubCell"/>
</dbReference>
<evidence type="ECO:0000256" key="6">
    <source>
        <dbReference type="SAM" id="Phobius"/>
    </source>
</evidence>
<organism evidence="7 8">
    <name type="scientific">Microbulbifer pacificus</name>
    <dbReference type="NCBI Taxonomy" id="407164"/>
    <lineage>
        <taxon>Bacteria</taxon>
        <taxon>Pseudomonadati</taxon>
        <taxon>Pseudomonadota</taxon>
        <taxon>Gammaproteobacteria</taxon>
        <taxon>Cellvibrionales</taxon>
        <taxon>Microbulbiferaceae</taxon>
        <taxon>Microbulbifer</taxon>
    </lineage>
</organism>
<evidence type="ECO:0000313" key="8">
    <source>
        <dbReference type="Proteomes" id="UP001302477"/>
    </source>
</evidence>
<evidence type="ECO:0000256" key="1">
    <source>
        <dbReference type="ARBA" id="ARBA00004651"/>
    </source>
</evidence>